<dbReference type="RefSeq" id="XP_014145567.1">
    <property type="nucleotide sequence ID" value="XM_014290092.1"/>
</dbReference>
<dbReference type="EMBL" id="KQ248356">
    <property type="protein sequence ID" value="KNC71665.1"/>
    <property type="molecule type" value="Genomic_DNA"/>
</dbReference>
<feature type="compositionally biased region" description="Acidic residues" evidence="1">
    <location>
        <begin position="64"/>
        <end position="73"/>
    </location>
</feature>
<evidence type="ECO:0000256" key="1">
    <source>
        <dbReference type="SAM" id="MobiDB-lite"/>
    </source>
</evidence>
<evidence type="ECO:0000313" key="3">
    <source>
        <dbReference type="Proteomes" id="UP000054560"/>
    </source>
</evidence>
<feature type="region of interest" description="Disordered" evidence="1">
    <location>
        <begin position="42"/>
        <end position="73"/>
    </location>
</feature>
<dbReference type="GeneID" id="25916301"/>
<keyword evidence="3" id="KW-1185">Reference proteome</keyword>
<dbReference type="AlphaFoldDB" id="A0A0L0F4L2"/>
<protein>
    <submittedName>
        <fullName evidence="2">Uncharacterized protein</fullName>
    </submittedName>
</protein>
<evidence type="ECO:0000313" key="2">
    <source>
        <dbReference type="EMBL" id="KNC71665.1"/>
    </source>
</evidence>
<sequence>MSQGTSLYRPNDSKLAFFWHRFDRKYMKPVFSRLTAAVLGGHDGADDHLGLSPPPHSRDHTMSDDEDSISGDELELAEAMELEIRRQASFKNQDLSAVNNY</sequence>
<organism evidence="2 3">
    <name type="scientific">Sphaeroforma arctica JP610</name>
    <dbReference type="NCBI Taxonomy" id="667725"/>
    <lineage>
        <taxon>Eukaryota</taxon>
        <taxon>Ichthyosporea</taxon>
        <taxon>Ichthyophonida</taxon>
        <taxon>Sphaeroforma</taxon>
    </lineage>
</organism>
<proteinExistence type="predicted"/>
<gene>
    <name evidence="2" type="ORF">SARC_15797</name>
</gene>
<reference evidence="2 3" key="1">
    <citation type="submission" date="2011-02" db="EMBL/GenBank/DDBJ databases">
        <title>The Genome Sequence of Sphaeroforma arctica JP610.</title>
        <authorList>
            <consortium name="The Broad Institute Genome Sequencing Platform"/>
            <person name="Russ C."/>
            <person name="Cuomo C."/>
            <person name="Young S.K."/>
            <person name="Zeng Q."/>
            <person name="Gargeya S."/>
            <person name="Alvarado L."/>
            <person name="Berlin A."/>
            <person name="Chapman S.B."/>
            <person name="Chen Z."/>
            <person name="Freedman E."/>
            <person name="Gellesch M."/>
            <person name="Goldberg J."/>
            <person name="Griggs A."/>
            <person name="Gujja S."/>
            <person name="Heilman E."/>
            <person name="Heiman D."/>
            <person name="Howarth C."/>
            <person name="Mehta T."/>
            <person name="Neiman D."/>
            <person name="Pearson M."/>
            <person name="Roberts A."/>
            <person name="Saif S."/>
            <person name="Shea T."/>
            <person name="Shenoy N."/>
            <person name="Sisk P."/>
            <person name="Stolte C."/>
            <person name="Sykes S."/>
            <person name="White J."/>
            <person name="Yandava C."/>
            <person name="Burger G."/>
            <person name="Gray M.W."/>
            <person name="Holland P.W.H."/>
            <person name="King N."/>
            <person name="Lang F.B.F."/>
            <person name="Roger A.J."/>
            <person name="Ruiz-Trillo I."/>
            <person name="Haas B."/>
            <person name="Nusbaum C."/>
            <person name="Birren B."/>
        </authorList>
    </citation>
    <scope>NUCLEOTIDE SEQUENCE [LARGE SCALE GENOMIC DNA]</scope>
    <source>
        <strain evidence="2 3">JP610</strain>
    </source>
</reference>
<accession>A0A0L0F4L2</accession>
<dbReference type="Proteomes" id="UP000054560">
    <property type="component" value="Unassembled WGS sequence"/>
</dbReference>
<name>A0A0L0F4L2_9EUKA</name>